<dbReference type="InterPro" id="IPR000953">
    <property type="entry name" value="Chromo/chromo_shadow_dom"/>
</dbReference>
<dbReference type="Gene3D" id="3.40.50.12360">
    <property type="match status" value="1"/>
</dbReference>
<dbReference type="CDD" id="cd00024">
    <property type="entry name" value="CD_CSD"/>
    <property type="match status" value="1"/>
</dbReference>
<sequence>MNTVGLEGLNKQQIHENRTLLLDRPGANLNPKATSKPKPKHKSKSKAKKLKPRTSAEHDEGWFTIRDIIDEKIEHGRILYLIDWDGTDQSGRRYDPTWEPAANVTTLAINAWRDKKNEAASKAIGAPNRDRDSQPPASAQETDPEQALNWRREKRKPERRPSDGALESLDDIEDRARKRRRIDGSPTTSHLPVPRAELEDQSVRFSNSLDTGGNPEAGPVAEPRAARIVVELPGALTFDPSEFRVVPPSQASQPSSQATLPERMRPSGITARDQRVIPDSQEISGTSASEAHSSHHEPADLFLESQFSGQPPALLGPLENSQPSPSGIPSHQPESRSRFVGISGFFTNPNTSTNPGANSSLGFQTQPELDLNTVAATPVTTSHNTTIPASLLQSSGVQASQGTESQYSQITDGGSTSSNSQAAQIIRPLTSHPGDATSQSQTDFSVFEEDRAVLEAAPRGSGAPADSQESSQALSELDSNIRIPSSKGHESALSAAPPQESRPAIRDGDKPPLCRTTVDLSQEARPITPTIMDGTSAPEAPLSAKETLRLFREGHFNKSSVAGSTSPAPVPYDNPPYVARNSTPQAEAHVDDERPSAIDVPVPIISPMLLLQSGAAQTQPESSFESAQAGIHPNPPLGRIPTDPTSPSSYGVPQIEQPATLDPSTLTLSIENDADGSPSVPTDDGFAPGPLPGSTNSDEYEMQEDYPRSLLPHVPTGPYEYLITLPFQTSCRPQYNDIIRENEALINEYNSAFLSLPYKTPRKDLVEKLDIMFSRLFDICDFPPFLDSLPSMSPEQAAKHVIGTNAKFSFVAEFLDSLHGLNSDKRVLILARPGKLMDLLGHVIQSRSCHYIRSGQEVVSAAAAKHPLTVSLYSTSDEEALVPRNVDVVVAFDHTFRQELVSPTDQSSTPIVLALVTIASIQHINMRIMENLEPLERKNVLMLALVNAMRSVEEPDPSESLFAIAAKFARRTQMPEDDEDDFYWEPQSVPHDIFDGLYAASSQIEATQLSGQDVGTDQQPGSRKRSYVDDDHDESLPKRPKMAQPQVVTSLRHTSDALRNLLGDDIAAVSEQATMVVPVNKLQALAEKFAELESKLEESKVREDGFRRLSDRNQREADSYRSSINNIQTKYMDALRERGIFETDCKIAQEQASVLGASLESCRTEISTLKATRTELEKKLAEANDALLHSSNPDLAKMAEMEKNLNTANAQVEDLKKRVIVMQSDTDYRQNLYNQASQRATELSSENRGYEKKIQELQRKADDNVVEVNKVQSRNEVRILSQQIKEQKNLVREREAELNRVKEELKSLKSGRRETRQSSVPRSPRLTSLGVMSPRNGTRGPSAMGGPSSSRGASPQPPVAVFDGPVGSGNGVQNAAMFGQGPTNRFAHLRDQRF</sequence>
<feature type="compositionally biased region" description="Basic and acidic residues" evidence="2">
    <location>
        <begin position="1307"/>
        <end position="1316"/>
    </location>
</feature>
<feature type="region of interest" description="Disordered" evidence="2">
    <location>
        <begin position="1307"/>
        <end position="1394"/>
    </location>
</feature>
<dbReference type="InterPro" id="IPR016197">
    <property type="entry name" value="Chromo-like_dom_sf"/>
</dbReference>
<feature type="region of interest" description="Disordered" evidence="2">
    <location>
        <begin position="457"/>
        <end position="476"/>
    </location>
</feature>
<protein>
    <recommendedName>
        <fullName evidence="3">Chromo domain-containing protein</fullName>
    </recommendedName>
</protein>
<comment type="caution">
    <text evidence="4">The sequence shown here is derived from an EMBL/GenBank/DDBJ whole genome shotgun (WGS) entry which is preliminary data.</text>
</comment>
<dbReference type="Gene3D" id="1.10.287.1490">
    <property type="match status" value="1"/>
</dbReference>
<feature type="region of interest" description="Disordered" evidence="2">
    <location>
        <begin position="483"/>
        <end position="516"/>
    </location>
</feature>
<feature type="region of interest" description="Disordered" evidence="2">
    <location>
        <begin position="613"/>
        <end position="702"/>
    </location>
</feature>
<feature type="compositionally biased region" description="Basic and acidic residues" evidence="2">
    <location>
        <begin position="503"/>
        <end position="512"/>
    </location>
</feature>
<reference evidence="4 5" key="1">
    <citation type="submission" date="2018-12" db="EMBL/GenBank/DDBJ databases">
        <title>Draft genome sequence of Xylaria grammica IHI A82.</title>
        <authorList>
            <person name="Buettner E."/>
            <person name="Kellner H."/>
        </authorList>
    </citation>
    <scope>NUCLEOTIDE SEQUENCE [LARGE SCALE GENOMIC DNA]</scope>
    <source>
        <strain evidence="4 5">IHI A82</strain>
    </source>
</reference>
<feature type="region of interest" description="Disordered" evidence="2">
    <location>
        <begin position="20"/>
        <end position="57"/>
    </location>
</feature>
<feature type="region of interest" description="Disordered" evidence="2">
    <location>
        <begin position="307"/>
        <end position="361"/>
    </location>
</feature>
<organism evidence="4 5">
    <name type="scientific">Xylaria grammica</name>
    <dbReference type="NCBI Taxonomy" id="363999"/>
    <lineage>
        <taxon>Eukaryota</taxon>
        <taxon>Fungi</taxon>
        <taxon>Dikarya</taxon>
        <taxon>Ascomycota</taxon>
        <taxon>Pezizomycotina</taxon>
        <taxon>Sordariomycetes</taxon>
        <taxon>Xylariomycetidae</taxon>
        <taxon>Xylariales</taxon>
        <taxon>Xylariaceae</taxon>
        <taxon>Xylaria</taxon>
    </lineage>
</organism>
<name>A0A439DI01_9PEZI</name>
<dbReference type="EMBL" id="RYZI01000015">
    <property type="protein sequence ID" value="RWA14024.1"/>
    <property type="molecule type" value="Genomic_DNA"/>
</dbReference>
<evidence type="ECO:0000313" key="5">
    <source>
        <dbReference type="Proteomes" id="UP000286045"/>
    </source>
</evidence>
<feature type="compositionally biased region" description="Polar residues" evidence="2">
    <location>
        <begin position="319"/>
        <end position="329"/>
    </location>
</feature>
<feature type="domain" description="Chromo" evidence="3">
    <location>
        <begin position="63"/>
        <end position="104"/>
    </location>
</feature>
<evidence type="ECO:0000259" key="3">
    <source>
        <dbReference type="PROSITE" id="PS50013"/>
    </source>
</evidence>
<dbReference type="GO" id="GO:0070823">
    <property type="term" value="C:HDA1 complex"/>
    <property type="evidence" value="ECO:0007669"/>
    <property type="project" value="InterPro"/>
</dbReference>
<dbReference type="InterPro" id="IPR021006">
    <property type="entry name" value="Hda2/3"/>
</dbReference>
<feature type="region of interest" description="Disordered" evidence="2">
    <location>
        <begin position="1008"/>
        <end position="1045"/>
    </location>
</feature>
<dbReference type="SUPFAM" id="SSF54160">
    <property type="entry name" value="Chromo domain-like"/>
    <property type="match status" value="1"/>
</dbReference>
<feature type="compositionally biased region" description="Basic and acidic residues" evidence="2">
    <location>
        <begin position="1026"/>
        <end position="1037"/>
    </location>
</feature>
<accession>A0A439DI01</accession>
<keyword evidence="5" id="KW-1185">Reference proteome</keyword>
<evidence type="ECO:0000256" key="1">
    <source>
        <dbReference type="ARBA" id="ARBA00011353"/>
    </source>
</evidence>
<proteinExistence type="predicted"/>
<comment type="subunit">
    <text evidence="1">Component of the NuA4 histone acetyltransferase complex.</text>
</comment>
<dbReference type="Proteomes" id="UP000286045">
    <property type="component" value="Unassembled WGS sequence"/>
</dbReference>
<evidence type="ECO:0000256" key="2">
    <source>
        <dbReference type="SAM" id="MobiDB-lite"/>
    </source>
</evidence>
<dbReference type="Pfam" id="PF11496">
    <property type="entry name" value="HDA2-3"/>
    <property type="match status" value="1"/>
</dbReference>
<feature type="compositionally biased region" description="Polar residues" evidence="2">
    <location>
        <begin position="345"/>
        <end position="361"/>
    </location>
</feature>
<feature type="region of interest" description="Disordered" evidence="2">
    <location>
        <begin position="118"/>
        <end position="200"/>
    </location>
</feature>
<evidence type="ECO:0000313" key="4">
    <source>
        <dbReference type="EMBL" id="RWA14024.1"/>
    </source>
</evidence>
<feature type="compositionally biased region" description="Polar residues" evidence="2">
    <location>
        <begin position="614"/>
        <end position="626"/>
    </location>
</feature>
<dbReference type="InterPro" id="IPR038609">
    <property type="entry name" value="HDA1_su2/3_sf"/>
</dbReference>
<feature type="compositionally biased region" description="Basic residues" evidence="2">
    <location>
        <begin position="35"/>
        <end position="52"/>
    </location>
</feature>
<feature type="region of interest" description="Disordered" evidence="2">
    <location>
        <begin position="394"/>
        <end position="421"/>
    </location>
</feature>
<feature type="compositionally biased region" description="Polar residues" evidence="2">
    <location>
        <begin position="467"/>
        <end position="476"/>
    </location>
</feature>
<dbReference type="PROSITE" id="PS50013">
    <property type="entry name" value="CHROMO_2"/>
    <property type="match status" value="1"/>
</dbReference>
<gene>
    <name evidence="4" type="ORF">EKO27_g1075</name>
</gene>
<feature type="compositionally biased region" description="Low complexity" evidence="2">
    <location>
        <begin position="247"/>
        <end position="258"/>
    </location>
</feature>
<dbReference type="GO" id="GO:0006338">
    <property type="term" value="P:chromatin remodeling"/>
    <property type="evidence" value="ECO:0007669"/>
    <property type="project" value="UniProtKB-ARBA"/>
</dbReference>
<feature type="compositionally biased region" description="Polar residues" evidence="2">
    <location>
        <begin position="1008"/>
        <end position="1021"/>
    </location>
</feature>
<dbReference type="Gene3D" id="2.40.50.40">
    <property type="match status" value="1"/>
</dbReference>
<dbReference type="STRING" id="363999.A0A439DI01"/>
<feature type="region of interest" description="Disordered" evidence="2">
    <location>
        <begin position="244"/>
        <end position="277"/>
    </location>
</feature>